<gene>
    <name evidence="2" type="ORF">K469DRAFT_692693</name>
</gene>
<dbReference type="OrthoDB" id="3938895at2759"/>
<proteinExistence type="predicted"/>
<reference evidence="2" key="1">
    <citation type="journal article" date="2020" name="Stud. Mycol.">
        <title>101 Dothideomycetes genomes: a test case for predicting lifestyles and emergence of pathogens.</title>
        <authorList>
            <person name="Haridas S."/>
            <person name="Albert R."/>
            <person name="Binder M."/>
            <person name="Bloem J."/>
            <person name="Labutti K."/>
            <person name="Salamov A."/>
            <person name="Andreopoulos B."/>
            <person name="Baker S."/>
            <person name="Barry K."/>
            <person name="Bills G."/>
            <person name="Bluhm B."/>
            <person name="Cannon C."/>
            <person name="Castanera R."/>
            <person name="Culley D."/>
            <person name="Daum C."/>
            <person name="Ezra D."/>
            <person name="Gonzalez J."/>
            <person name="Henrissat B."/>
            <person name="Kuo A."/>
            <person name="Liang C."/>
            <person name="Lipzen A."/>
            <person name="Lutzoni F."/>
            <person name="Magnuson J."/>
            <person name="Mondo S."/>
            <person name="Nolan M."/>
            <person name="Ohm R."/>
            <person name="Pangilinan J."/>
            <person name="Park H.-J."/>
            <person name="Ramirez L."/>
            <person name="Alfaro M."/>
            <person name="Sun H."/>
            <person name="Tritt A."/>
            <person name="Yoshinaga Y."/>
            <person name="Zwiers L.-H."/>
            <person name="Turgeon B."/>
            <person name="Goodwin S."/>
            <person name="Spatafora J."/>
            <person name="Crous P."/>
            <person name="Grigoriev I."/>
        </authorList>
    </citation>
    <scope>NUCLEOTIDE SEQUENCE</scope>
    <source>
        <strain evidence="2">CBS 207.26</strain>
    </source>
</reference>
<evidence type="ECO:0008006" key="4">
    <source>
        <dbReference type="Google" id="ProtNLM"/>
    </source>
</evidence>
<dbReference type="Proteomes" id="UP000800200">
    <property type="component" value="Unassembled WGS sequence"/>
</dbReference>
<keyword evidence="1" id="KW-0732">Signal</keyword>
<evidence type="ECO:0000256" key="1">
    <source>
        <dbReference type="SAM" id="SignalP"/>
    </source>
</evidence>
<evidence type="ECO:0000313" key="3">
    <source>
        <dbReference type="Proteomes" id="UP000800200"/>
    </source>
</evidence>
<organism evidence="2 3">
    <name type="scientific">Zopfia rhizophila CBS 207.26</name>
    <dbReference type="NCBI Taxonomy" id="1314779"/>
    <lineage>
        <taxon>Eukaryota</taxon>
        <taxon>Fungi</taxon>
        <taxon>Dikarya</taxon>
        <taxon>Ascomycota</taxon>
        <taxon>Pezizomycotina</taxon>
        <taxon>Dothideomycetes</taxon>
        <taxon>Dothideomycetes incertae sedis</taxon>
        <taxon>Zopfiaceae</taxon>
        <taxon>Zopfia</taxon>
    </lineage>
</organism>
<keyword evidence="3" id="KW-1185">Reference proteome</keyword>
<dbReference type="AlphaFoldDB" id="A0A6A6DQI2"/>
<accession>A0A6A6DQI2</accession>
<feature type="chain" id="PRO_5025424898" description="Apple domain-containing protein" evidence="1">
    <location>
        <begin position="18"/>
        <end position="153"/>
    </location>
</feature>
<feature type="signal peptide" evidence="1">
    <location>
        <begin position="1"/>
        <end position="17"/>
    </location>
</feature>
<dbReference type="EMBL" id="ML994657">
    <property type="protein sequence ID" value="KAF2180489.1"/>
    <property type="molecule type" value="Genomic_DNA"/>
</dbReference>
<name>A0A6A6DQI2_9PEZI</name>
<protein>
    <recommendedName>
        <fullName evidence="4">Apple domain-containing protein</fullName>
    </recommendedName>
</protein>
<evidence type="ECO:0000313" key="2">
    <source>
        <dbReference type="EMBL" id="KAF2180489.1"/>
    </source>
</evidence>
<sequence length="153" mass="16060">MFASIIIITALATLTTALPTTSNKVEARAGGPVAKPIPSTCTVNGPLPTGESHVPSPSTSNALLYYAYYPSPSTNKTQMSQQCLEQCYGYGDSTQCKTAYWAENMVVPAGYCGSPGGNLETGCLMFNRTLTSAEFIPSTPGQNTSPFAGNIQC</sequence>